<dbReference type="InterPro" id="IPR058649">
    <property type="entry name" value="CzcB_C"/>
</dbReference>
<protein>
    <submittedName>
        <fullName evidence="6">Efflux RND transporter periplasmic adaptor subunit</fullName>
    </submittedName>
</protein>
<dbReference type="AlphaFoldDB" id="A0A370DY51"/>
<dbReference type="Pfam" id="PF25954">
    <property type="entry name" value="Beta-barrel_RND_2"/>
    <property type="match status" value="1"/>
</dbReference>
<evidence type="ECO:0000256" key="3">
    <source>
        <dbReference type="SAM" id="Coils"/>
    </source>
</evidence>
<reference evidence="6 7" key="1">
    <citation type="journal article" date="2018" name="ISME J.">
        <title>Endosymbiont genomes yield clues of tubeworm success.</title>
        <authorList>
            <person name="Li Y."/>
            <person name="Liles M.R."/>
            <person name="Halanych K.M."/>
        </authorList>
    </citation>
    <scope>NUCLEOTIDE SEQUENCE [LARGE SCALE GENOMIC DNA]</scope>
    <source>
        <strain evidence="6">A1422</strain>
    </source>
</reference>
<dbReference type="GO" id="GO:0060003">
    <property type="term" value="P:copper ion export"/>
    <property type="evidence" value="ECO:0007669"/>
    <property type="project" value="TreeGrafter"/>
</dbReference>
<dbReference type="PANTHER" id="PTHR30097">
    <property type="entry name" value="CATION EFFLUX SYSTEM PROTEIN CUSB"/>
    <property type="match status" value="1"/>
</dbReference>
<dbReference type="Gene3D" id="2.40.420.20">
    <property type="match status" value="1"/>
</dbReference>
<proteinExistence type="inferred from homology"/>
<evidence type="ECO:0000259" key="4">
    <source>
        <dbReference type="Pfam" id="PF25954"/>
    </source>
</evidence>
<organism evidence="6 7">
    <name type="scientific">endosymbiont of Lamellibrachia luymesi</name>
    <dbReference type="NCBI Taxonomy" id="2200907"/>
    <lineage>
        <taxon>Bacteria</taxon>
        <taxon>Pseudomonadati</taxon>
        <taxon>Pseudomonadota</taxon>
        <taxon>Gammaproteobacteria</taxon>
        <taxon>sulfur-oxidizing symbionts</taxon>
    </lineage>
</organism>
<dbReference type="Gene3D" id="1.10.287.470">
    <property type="entry name" value="Helix hairpin bin"/>
    <property type="match status" value="1"/>
</dbReference>
<dbReference type="GO" id="GO:0015679">
    <property type="term" value="P:plasma membrane copper ion transport"/>
    <property type="evidence" value="ECO:0007669"/>
    <property type="project" value="TreeGrafter"/>
</dbReference>
<dbReference type="Pfam" id="PF25975">
    <property type="entry name" value="CzcB_C"/>
    <property type="match status" value="1"/>
</dbReference>
<dbReference type="GO" id="GO:0030288">
    <property type="term" value="C:outer membrane-bounded periplasmic space"/>
    <property type="evidence" value="ECO:0007669"/>
    <property type="project" value="TreeGrafter"/>
</dbReference>
<evidence type="ECO:0000256" key="1">
    <source>
        <dbReference type="ARBA" id="ARBA00009477"/>
    </source>
</evidence>
<keyword evidence="3" id="KW-0175">Coiled coil</keyword>
<feature type="domain" description="CzcB-like C-terminal circularly permuted SH3-like" evidence="5">
    <location>
        <begin position="379"/>
        <end position="439"/>
    </location>
</feature>
<dbReference type="NCBIfam" id="TIGR01730">
    <property type="entry name" value="RND_mfp"/>
    <property type="match status" value="1"/>
</dbReference>
<dbReference type="InterPro" id="IPR006143">
    <property type="entry name" value="RND_pump_MFP"/>
</dbReference>
<evidence type="ECO:0000313" key="7">
    <source>
        <dbReference type="Proteomes" id="UP000255508"/>
    </source>
</evidence>
<dbReference type="InterPro" id="IPR058792">
    <property type="entry name" value="Beta-barrel_RND_2"/>
</dbReference>
<evidence type="ECO:0000313" key="6">
    <source>
        <dbReference type="EMBL" id="RDH90617.1"/>
    </source>
</evidence>
<name>A0A370DY51_9GAMM</name>
<keyword evidence="2" id="KW-0813">Transport</keyword>
<feature type="coiled-coil region" evidence="3">
    <location>
        <begin position="223"/>
        <end position="250"/>
    </location>
</feature>
<evidence type="ECO:0000259" key="5">
    <source>
        <dbReference type="Pfam" id="PF25975"/>
    </source>
</evidence>
<sequence>MPVAAHFTRLDDFRAAAEGVVTIILSGGDLPEESFTIDAPSIPGILRPVAAPRRAGERQLTVWLQGKDLDSHHDLGSVTVYPDAAAASAARSAVAEEDEGGIPYLKEQQWQVDFAIAKVALRTLRVSVPATATVRPRADGEAFLSAPTAGHLRAAGETFPHIGMPVKAGQILSHIIPHLGAETDVASLDLALSKTRAALGLARQERQRLEGLLKEQAVSKKRVIEARNAEQVARAELEAAERRLGQYQRDPGTAGGIPLRAPLDGILVQVQAAPGRYVQEGDPLFHVVSPERLWLEARIAEANVGRMGTPSGAWFAVEGFEQNFDTHSLNGRAVALGGAVDPASRTVPLIFEFDNPDEALRIGMFAQARVVTGEKAQAVAVPRSAIVDDGGQDVVYVMLDGESFERRPLRLGLRDGGWVEVREGLSAGERVVIRGAYLVRLAAASPAEASHGHAH</sequence>
<dbReference type="Proteomes" id="UP000255508">
    <property type="component" value="Unassembled WGS sequence"/>
</dbReference>
<dbReference type="GO" id="GO:0016020">
    <property type="term" value="C:membrane"/>
    <property type="evidence" value="ECO:0007669"/>
    <property type="project" value="InterPro"/>
</dbReference>
<evidence type="ECO:0000256" key="2">
    <source>
        <dbReference type="ARBA" id="ARBA00022448"/>
    </source>
</evidence>
<comment type="caution">
    <text evidence="6">The sequence shown here is derived from an EMBL/GenBank/DDBJ whole genome shotgun (WGS) entry which is preliminary data.</text>
</comment>
<gene>
    <name evidence="6" type="ORF">DIZ79_08770</name>
</gene>
<feature type="domain" description="CusB-like beta-barrel" evidence="4">
    <location>
        <begin position="293"/>
        <end position="371"/>
    </location>
</feature>
<dbReference type="PANTHER" id="PTHR30097:SF15">
    <property type="entry name" value="CATION EFFLUX SYSTEM PROTEIN CUSB"/>
    <property type="match status" value="1"/>
</dbReference>
<dbReference type="EMBL" id="QFXD01000156">
    <property type="protein sequence ID" value="RDH90617.1"/>
    <property type="molecule type" value="Genomic_DNA"/>
</dbReference>
<dbReference type="GO" id="GO:0046914">
    <property type="term" value="F:transition metal ion binding"/>
    <property type="evidence" value="ECO:0007669"/>
    <property type="project" value="TreeGrafter"/>
</dbReference>
<comment type="similarity">
    <text evidence="1">Belongs to the membrane fusion protein (MFP) (TC 8.A.1) family.</text>
</comment>
<dbReference type="SUPFAM" id="SSF111369">
    <property type="entry name" value="HlyD-like secretion proteins"/>
    <property type="match status" value="1"/>
</dbReference>
<dbReference type="InterPro" id="IPR051909">
    <property type="entry name" value="MFP_Cation_Efflux"/>
</dbReference>
<dbReference type="Gene3D" id="2.40.30.170">
    <property type="match status" value="1"/>
</dbReference>
<dbReference type="GO" id="GO:0022857">
    <property type="term" value="F:transmembrane transporter activity"/>
    <property type="evidence" value="ECO:0007669"/>
    <property type="project" value="InterPro"/>
</dbReference>
<dbReference type="FunFam" id="2.40.420.20:FF:000006">
    <property type="entry name" value="RND family efflux transporter MFP subunit"/>
    <property type="match status" value="1"/>
</dbReference>
<accession>A0A370DY51</accession>